<dbReference type="InterPro" id="IPR014774">
    <property type="entry name" value="KaiC-like_dom"/>
</dbReference>
<dbReference type="PANTHER" id="PTHR43637">
    <property type="entry name" value="UPF0273 PROTEIN TM_0370"/>
    <property type="match status" value="1"/>
</dbReference>
<dbReference type="EMBL" id="JAAZKV010000011">
    <property type="protein sequence ID" value="NMA44445.1"/>
    <property type="molecule type" value="Genomic_DNA"/>
</dbReference>
<feature type="domain" description="KaiC" evidence="3">
    <location>
        <begin position="49"/>
        <end position="279"/>
    </location>
</feature>
<evidence type="ECO:0000313" key="5">
    <source>
        <dbReference type="Proteomes" id="UP000526302"/>
    </source>
</evidence>
<dbReference type="Gene3D" id="3.40.50.300">
    <property type="entry name" value="P-loop containing nucleotide triphosphate hydrolases"/>
    <property type="match status" value="1"/>
</dbReference>
<dbReference type="GO" id="GO:0005524">
    <property type="term" value="F:ATP binding"/>
    <property type="evidence" value="ECO:0007669"/>
    <property type="project" value="UniProtKB-KW"/>
</dbReference>
<dbReference type="InterPro" id="IPR010624">
    <property type="entry name" value="KaiC_dom"/>
</dbReference>
<dbReference type="PROSITE" id="PS51146">
    <property type="entry name" value="KAIC"/>
    <property type="match status" value="1"/>
</dbReference>
<evidence type="ECO:0000259" key="3">
    <source>
        <dbReference type="PROSITE" id="PS51146"/>
    </source>
</evidence>
<evidence type="ECO:0000256" key="2">
    <source>
        <dbReference type="ARBA" id="ARBA00022840"/>
    </source>
</evidence>
<keyword evidence="1" id="KW-0547">Nucleotide-binding</keyword>
<dbReference type="PANTHER" id="PTHR43637:SF1">
    <property type="entry name" value="UPF0273 PROTEIN TM_0370"/>
    <property type="match status" value="1"/>
</dbReference>
<dbReference type="AlphaFoldDB" id="A0A7K4BZ16"/>
<proteinExistence type="predicted"/>
<reference evidence="4 5" key="1">
    <citation type="journal article" date="2020" name="Biotechnol. Biofuels">
        <title>New insights from the biogas microbiome by comprehensive genome-resolved metagenomics of nearly 1600 species originating from multiple anaerobic digesters.</title>
        <authorList>
            <person name="Campanaro S."/>
            <person name="Treu L."/>
            <person name="Rodriguez-R L.M."/>
            <person name="Kovalovszki A."/>
            <person name="Ziels R.M."/>
            <person name="Maus I."/>
            <person name="Zhu X."/>
            <person name="Kougias P.G."/>
            <person name="Basile A."/>
            <person name="Luo G."/>
            <person name="Schluter A."/>
            <person name="Konstantinidis K.T."/>
            <person name="Angelidaki I."/>
        </authorList>
    </citation>
    <scope>NUCLEOTIDE SEQUENCE [LARGE SCALE GENOMIC DNA]</scope>
    <source>
        <strain evidence="4">AS22ysBPME_79</strain>
    </source>
</reference>
<keyword evidence="2" id="KW-0067">ATP-binding</keyword>
<evidence type="ECO:0000256" key="1">
    <source>
        <dbReference type="ARBA" id="ARBA00022741"/>
    </source>
</evidence>
<protein>
    <recommendedName>
        <fullName evidence="3">KaiC domain-containing protein</fullName>
    </recommendedName>
</protein>
<dbReference type="Pfam" id="PF06745">
    <property type="entry name" value="ATPase"/>
    <property type="match status" value="1"/>
</dbReference>
<organism evidence="4 5">
    <name type="scientific">Candidatus Iainarchaeum sp</name>
    <dbReference type="NCBI Taxonomy" id="3101447"/>
    <lineage>
        <taxon>Archaea</taxon>
        <taxon>Candidatus Iainarchaeota</taxon>
        <taxon>Candidatus Iainarchaeia</taxon>
        <taxon>Candidatus Iainarchaeales</taxon>
        <taxon>Candidatus Iainarchaeaceae</taxon>
        <taxon>Candidatus Iainarchaeum</taxon>
    </lineage>
</organism>
<evidence type="ECO:0000313" key="4">
    <source>
        <dbReference type="EMBL" id="NMA44445.1"/>
    </source>
</evidence>
<name>A0A7K4BZ16_9ARCH</name>
<dbReference type="Proteomes" id="UP000526302">
    <property type="component" value="Unassembled WGS sequence"/>
</dbReference>
<accession>A0A7K4BZ16</accession>
<dbReference type="InterPro" id="IPR027417">
    <property type="entry name" value="P-loop_NTPase"/>
</dbReference>
<comment type="caution">
    <text evidence="4">The sequence shown here is derived from an EMBL/GenBank/DDBJ whole genome shotgun (WGS) entry which is preliminary data.</text>
</comment>
<dbReference type="SUPFAM" id="SSF52540">
    <property type="entry name" value="P-loop containing nucleoside triphosphate hydrolases"/>
    <property type="match status" value="1"/>
</dbReference>
<gene>
    <name evidence="4" type="ORF">GX950_01370</name>
</gene>
<sequence length="279" mass="31645">MADEVIFTKSQSVEPIQIIELGSKKEKVHTSSEKEHSEDLRVSGEKIEGRAKTGIKGFDELIEGGFERESIVLLVGSAGTGKTLFGLQFLYEGVTQFNEPGVFISFEQDKESLYKHSLNFGWTFKEIEEQGKFKLLQFKPHQVTAILEEGGGQIRDALAEIKAKRVVIDSITAYGLLFTDEYKRREKILEFFNLLRKWGVTALVICEDDPVKIEKQEGSIGFISDAIITLHYQHDEEKGIRIHALEVLKMRGTRHTNKLCAINFEDDEGIVVYPDVEVF</sequence>